<evidence type="ECO:0000256" key="14">
    <source>
        <dbReference type="ARBA" id="ARBA00023264"/>
    </source>
</evidence>
<dbReference type="Pfam" id="PF01066">
    <property type="entry name" value="CDP-OH_P_transf"/>
    <property type="match status" value="1"/>
</dbReference>
<dbReference type="GO" id="GO:0003882">
    <property type="term" value="F:CDP-diacylglycerol-serine O-phosphatidyltransferase activity"/>
    <property type="evidence" value="ECO:0007669"/>
    <property type="project" value="UniProtKB-EC"/>
</dbReference>
<feature type="region of interest" description="Disordered" evidence="17">
    <location>
        <begin position="1"/>
        <end position="42"/>
    </location>
</feature>
<feature type="transmembrane region" description="Helical" evidence="18">
    <location>
        <begin position="190"/>
        <end position="208"/>
    </location>
</feature>
<dbReference type="NCBIfam" id="TIGR00473">
    <property type="entry name" value="pssA"/>
    <property type="match status" value="1"/>
</dbReference>
<evidence type="ECO:0000256" key="3">
    <source>
        <dbReference type="ARBA" id="ARBA00004308"/>
    </source>
</evidence>
<evidence type="ECO:0000256" key="16">
    <source>
        <dbReference type="RuleBase" id="RU003750"/>
    </source>
</evidence>
<dbReference type="EC" id="2.7.8.8" evidence="5"/>
<dbReference type="GO" id="GO:0016020">
    <property type="term" value="C:membrane"/>
    <property type="evidence" value="ECO:0007669"/>
    <property type="project" value="UniProtKB-SubCell"/>
</dbReference>
<evidence type="ECO:0000256" key="6">
    <source>
        <dbReference type="ARBA" id="ARBA00017171"/>
    </source>
</evidence>
<evidence type="ECO:0000256" key="4">
    <source>
        <dbReference type="ARBA" id="ARBA00010441"/>
    </source>
</evidence>
<keyword evidence="7" id="KW-0444">Lipid biosynthesis</keyword>
<comment type="subcellular location">
    <subcellularLocation>
        <location evidence="3">Endomembrane system</location>
    </subcellularLocation>
    <subcellularLocation>
        <location evidence="2">Membrane</location>
        <topology evidence="2">Multi-pass membrane protein</topology>
    </subcellularLocation>
</comment>
<evidence type="ECO:0000256" key="1">
    <source>
        <dbReference type="ARBA" id="ARBA00000287"/>
    </source>
</evidence>
<dbReference type="InterPro" id="IPR004533">
    <property type="entry name" value="CDP-diaglyc--ser_O-PTrfase"/>
</dbReference>
<dbReference type="EMBL" id="CP045121">
    <property type="protein sequence ID" value="QIN77369.1"/>
    <property type="molecule type" value="Genomic_DNA"/>
</dbReference>
<evidence type="ECO:0000256" key="15">
    <source>
        <dbReference type="ARBA" id="ARBA00032361"/>
    </source>
</evidence>
<comment type="similarity">
    <text evidence="4 16">Belongs to the CDP-alcohol phosphatidyltransferase class-I family.</text>
</comment>
<evidence type="ECO:0000256" key="7">
    <source>
        <dbReference type="ARBA" id="ARBA00022516"/>
    </source>
</evidence>
<feature type="transmembrane region" description="Helical" evidence="18">
    <location>
        <begin position="166"/>
        <end position="184"/>
    </location>
</feature>
<dbReference type="InterPro" id="IPR000462">
    <property type="entry name" value="CDP-OH_P_trans"/>
</dbReference>
<keyword evidence="8 16" id="KW-0808">Transferase</keyword>
<evidence type="ECO:0000313" key="19">
    <source>
        <dbReference type="EMBL" id="QIN77369.1"/>
    </source>
</evidence>
<sequence>MDPLRLPHGRDPARGLGASGLPGGEGPGRAHPDRAPRDPARRGDRALSNLLPSILTLGNLTAGFVALSLATGGLFVEAAVLVALAAGLDLADGALARFCSVEGEFGANLDSLADVVSFGAAPALALYLSTLQEGMPYVGLAVSAGFLACGAARLARFPLVKREDCYLGLPIPPAGLALALLAAAGPPPVLALAASLALGALMVSRVPFPSLAALKAFRRAVGRDRVPKAKEPLRDAGGSR</sequence>
<reference evidence="19 20" key="1">
    <citation type="submission" date="2019-10" db="EMBL/GenBank/DDBJ databases">
        <title>Rubrobacter sp nov SCSIO 52915 isolated from a deep-sea sediment in the South China Sea.</title>
        <authorList>
            <person name="Chen R.W."/>
        </authorList>
    </citation>
    <scope>NUCLEOTIDE SEQUENCE [LARGE SCALE GENOMIC DNA]</scope>
    <source>
        <strain evidence="19 20">SCSIO 52915</strain>
    </source>
</reference>
<evidence type="ECO:0000256" key="13">
    <source>
        <dbReference type="ARBA" id="ARBA00023209"/>
    </source>
</evidence>
<evidence type="ECO:0000256" key="17">
    <source>
        <dbReference type="SAM" id="MobiDB-lite"/>
    </source>
</evidence>
<evidence type="ECO:0000256" key="5">
    <source>
        <dbReference type="ARBA" id="ARBA00013174"/>
    </source>
</evidence>
<evidence type="ECO:0000256" key="9">
    <source>
        <dbReference type="ARBA" id="ARBA00022692"/>
    </source>
</evidence>
<organism evidence="19 20">
    <name type="scientific">Rubrobacter marinus</name>
    <dbReference type="NCBI Taxonomy" id="2653852"/>
    <lineage>
        <taxon>Bacteria</taxon>
        <taxon>Bacillati</taxon>
        <taxon>Actinomycetota</taxon>
        <taxon>Rubrobacteria</taxon>
        <taxon>Rubrobacterales</taxon>
        <taxon>Rubrobacteraceae</taxon>
        <taxon>Rubrobacter</taxon>
    </lineage>
</organism>
<keyword evidence="11" id="KW-0443">Lipid metabolism</keyword>
<dbReference type="PROSITE" id="PS00379">
    <property type="entry name" value="CDP_ALCOHOL_P_TRANSF"/>
    <property type="match status" value="1"/>
</dbReference>
<keyword evidence="13" id="KW-0594">Phospholipid biosynthesis</keyword>
<feature type="compositionally biased region" description="Gly residues" evidence="17">
    <location>
        <begin position="17"/>
        <end position="27"/>
    </location>
</feature>
<evidence type="ECO:0000256" key="11">
    <source>
        <dbReference type="ARBA" id="ARBA00023098"/>
    </source>
</evidence>
<dbReference type="GO" id="GO:0008654">
    <property type="term" value="P:phospholipid biosynthetic process"/>
    <property type="evidence" value="ECO:0007669"/>
    <property type="project" value="UniProtKB-KW"/>
</dbReference>
<evidence type="ECO:0000256" key="18">
    <source>
        <dbReference type="SAM" id="Phobius"/>
    </source>
</evidence>
<dbReference type="InterPro" id="IPR043130">
    <property type="entry name" value="CDP-OH_PTrfase_TM_dom"/>
</dbReference>
<evidence type="ECO:0000313" key="20">
    <source>
        <dbReference type="Proteomes" id="UP000502706"/>
    </source>
</evidence>
<feature type="compositionally biased region" description="Basic and acidic residues" evidence="17">
    <location>
        <begin position="28"/>
        <end position="42"/>
    </location>
</feature>
<dbReference type="GO" id="GO:0012505">
    <property type="term" value="C:endomembrane system"/>
    <property type="evidence" value="ECO:0007669"/>
    <property type="project" value="UniProtKB-SubCell"/>
</dbReference>
<dbReference type="AlphaFoldDB" id="A0A6G8PSB0"/>
<keyword evidence="9 18" id="KW-0812">Transmembrane</keyword>
<proteinExistence type="inferred from homology"/>
<accession>A0A6G8PSB0</accession>
<evidence type="ECO:0000256" key="12">
    <source>
        <dbReference type="ARBA" id="ARBA00023136"/>
    </source>
</evidence>
<evidence type="ECO:0000256" key="2">
    <source>
        <dbReference type="ARBA" id="ARBA00004141"/>
    </source>
</evidence>
<dbReference type="InterPro" id="IPR048254">
    <property type="entry name" value="CDP_ALCOHOL_P_TRANSF_CS"/>
</dbReference>
<keyword evidence="14" id="KW-1208">Phospholipid metabolism</keyword>
<evidence type="ECO:0000256" key="10">
    <source>
        <dbReference type="ARBA" id="ARBA00022989"/>
    </source>
</evidence>
<feature type="transmembrane region" description="Helical" evidence="18">
    <location>
        <begin position="134"/>
        <end position="154"/>
    </location>
</feature>
<comment type="catalytic activity">
    <reaction evidence="1">
        <text>a CDP-1,2-diacyl-sn-glycerol + L-serine = a 1,2-diacyl-sn-glycero-3-phospho-L-serine + CMP + H(+)</text>
        <dbReference type="Rhea" id="RHEA:16913"/>
        <dbReference type="ChEBI" id="CHEBI:15378"/>
        <dbReference type="ChEBI" id="CHEBI:33384"/>
        <dbReference type="ChEBI" id="CHEBI:57262"/>
        <dbReference type="ChEBI" id="CHEBI:58332"/>
        <dbReference type="ChEBI" id="CHEBI:60377"/>
        <dbReference type="EC" id="2.7.8.8"/>
    </reaction>
</comment>
<keyword evidence="20" id="KW-1185">Reference proteome</keyword>
<dbReference type="KEGG" id="rmar:GBA65_01300"/>
<dbReference type="Gene3D" id="1.20.120.1760">
    <property type="match status" value="1"/>
</dbReference>
<gene>
    <name evidence="19" type="primary">pssA</name>
    <name evidence="19" type="ORF">GBA65_01300</name>
</gene>
<dbReference type="Proteomes" id="UP000502706">
    <property type="component" value="Chromosome"/>
</dbReference>
<keyword evidence="10 18" id="KW-1133">Transmembrane helix</keyword>
<keyword evidence="12 18" id="KW-0472">Membrane</keyword>
<protein>
    <recommendedName>
        <fullName evidence="6">CDP-diacylglycerol--serine O-phosphatidyltransferase</fullName>
        <ecNumber evidence="5">2.7.8.8</ecNumber>
    </recommendedName>
    <alternativeName>
        <fullName evidence="15">Phosphatidylserine synthase</fullName>
    </alternativeName>
</protein>
<evidence type="ECO:0000256" key="8">
    <source>
        <dbReference type="ARBA" id="ARBA00022679"/>
    </source>
</evidence>
<name>A0A6G8PSB0_9ACTN</name>